<organism evidence="3 4">
    <name type="scientific">Actinoplanes regularis</name>
    <dbReference type="NCBI Taxonomy" id="52697"/>
    <lineage>
        <taxon>Bacteria</taxon>
        <taxon>Bacillati</taxon>
        <taxon>Actinomycetota</taxon>
        <taxon>Actinomycetes</taxon>
        <taxon>Micromonosporales</taxon>
        <taxon>Micromonosporaceae</taxon>
        <taxon>Actinoplanes</taxon>
    </lineage>
</organism>
<keyword evidence="1" id="KW-0175">Coiled coil</keyword>
<feature type="chain" id="PRO_5039419449" description="Lipoprotein" evidence="2">
    <location>
        <begin position="21"/>
        <end position="132"/>
    </location>
</feature>
<keyword evidence="4" id="KW-1185">Reference proteome</keyword>
<evidence type="ECO:0000313" key="3">
    <source>
        <dbReference type="EMBL" id="SNS85592.1"/>
    </source>
</evidence>
<dbReference type="AlphaFoldDB" id="A0A239HWD6"/>
<accession>A0A239HWD6</accession>
<feature type="coiled-coil region" evidence="1">
    <location>
        <begin position="74"/>
        <end position="101"/>
    </location>
</feature>
<sequence length="132" mass="14209">MKRNLVVVVLLLFAMAGCSAEEAAKPPVCDSWDAVQNTVDHIRHVNVSENGLSALRPYLTQLRTELNQLYTDAKSQFSEQADALKASVEQLAADLRVAKEAPSAINLAAVRTSVSSVRGTANTLHNAMISTC</sequence>
<evidence type="ECO:0008006" key="5">
    <source>
        <dbReference type="Google" id="ProtNLM"/>
    </source>
</evidence>
<feature type="signal peptide" evidence="2">
    <location>
        <begin position="1"/>
        <end position="20"/>
    </location>
</feature>
<keyword evidence="2" id="KW-0732">Signal</keyword>
<gene>
    <name evidence="3" type="ORF">SAMN06264365_12661</name>
</gene>
<dbReference type="EMBL" id="FZNR01000026">
    <property type="protein sequence ID" value="SNS85592.1"/>
    <property type="molecule type" value="Genomic_DNA"/>
</dbReference>
<dbReference type="RefSeq" id="WP_089298306.1">
    <property type="nucleotide sequence ID" value="NZ_BOMU01000106.1"/>
</dbReference>
<evidence type="ECO:0000256" key="1">
    <source>
        <dbReference type="SAM" id="Coils"/>
    </source>
</evidence>
<protein>
    <recommendedName>
        <fullName evidence="5">Lipoprotein</fullName>
    </recommendedName>
</protein>
<dbReference type="Proteomes" id="UP000198415">
    <property type="component" value="Unassembled WGS sequence"/>
</dbReference>
<reference evidence="3 4" key="1">
    <citation type="submission" date="2017-06" db="EMBL/GenBank/DDBJ databases">
        <authorList>
            <person name="Kim H.J."/>
            <person name="Triplett B.A."/>
        </authorList>
    </citation>
    <scope>NUCLEOTIDE SEQUENCE [LARGE SCALE GENOMIC DNA]</scope>
    <source>
        <strain evidence="3 4">DSM 43151</strain>
    </source>
</reference>
<dbReference type="OrthoDB" id="3295092at2"/>
<proteinExistence type="predicted"/>
<dbReference type="PROSITE" id="PS51257">
    <property type="entry name" value="PROKAR_LIPOPROTEIN"/>
    <property type="match status" value="1"/>
</dbReference>
<name>A0A239HWD6_9ACTN</name>
<evidence type="ECO:0000256" key="2">
    <source>
        <dbReference type="SAM" id="SignalP"/>
    </source>
</evidence>
<evidence type="ECO:0000313" key="4">
    <source>
        <dbReference type="Proteomes" id="UP000198415"/>
    </source>
</evidence>